<dbReference type="InterPro" id="IPR013783">
    <property type="entry name" value="Ig-like_fold"/>
</dbReference>
<dbReference type="OrthoDB" id="1871066at2"/>
<keyword evidence="3" id="KW-1185">Reference proteome</keyword>
<proteinExistence type="predicted"/>
<reference evidence="2 3" key="1">
    <citation type="submission" date="2019-10" db="EMBL/GenBank/DDBJ databases">
        <title>The Genome Sequence of Clostridium tarantellae Isolated from Fish Brain.</title>
        <authorList>
            <person name="Bano L."/>
            <person name="Kiel M."/>
            <person name="Sales G."/>
            <person name="Doxey A.C."/>
            <person name="Mansfield M.J."/>
            <person name="Schiavone M."/>
            <person name="Rossetto O."/>
            <person name="Pirazzini M."/>
            <person name="Dobrindt U."/>
            <person name="Montecucco C."/>
        </authorList>
    </citation>
    <scope>NUCLEOTIDE SEQUENCE [LARGE SCALE GENOMIC DNA]</scope>
    <source>
        <strain evidence="2 3">DSM 3997</strain>
    </source>
</reference>
<evidence type="ECO:0000259" key="1">
    <source>
        <dbReference type="PROSITE" id="PS51723"/>
    </source>
</evidence>
<dbReference type="Pfam" id="PF13402">
    <property type="entry name" value="Peptidase_M60"/>
    <property type="match status" value="1"/>
</dbReference>
<dbReference type="RefSeq" id="WP_152890256.1">
    <property type="nucleotide sequence ID" value="NZ_WHJC01000147.1"/>
</dbReference>
<dbReference type="Pfam" id="PF03272">
    <property type="entry name" value="Mucin_bdg"/>
    <property type="match status" value="1"/>
</dbReference>
<dbReference type="Pfam" id="PF13620">
    <property type="entry name" value="CarboxypepD_reg"/>
    <property type="match status" value="2"/>
</dbReference>
<dbReference type="Proteomes" id="UP000430345">
    <property type="component" value="Unassembled WGS sequence"/>
</dbReference>
<dbReference type="Gene3D" id="2.60.40.10">
    <property type="entry name" value="Immunoglobulins"/>
    <property type="match status" value="1"/>
</dbReference>
<dbReference type="Gene3D" id="2.60.120.260">
    <property type="entry name" value="Galactose-binding domain-like"/>
    <property type="match status" value="5"/>
</dbReference>
<name>A0A6I1MKN1_9CLOT</name>
<protein>
    <recommendedName>
        <fullName evidence="1">Peptidase M60 domain-containing protein</fullName>
    </recommendedName>
</protein>
<feature type="domain" description="Peptidase M60" evidence="1">
    <location>
        <begin position="1026"/>
        <end position="1332"/>
    </location>
</feature>
<dbReference type="InterPro" id="IPR031161">
    <property type="entry name" value="Peptidase_M60_dom"/>
</dbReference>
<sequence>MKVKQDKYILTKSPTIQILKTGEDIKLDLKLSLNTKFDNIGAVVSGTVVDAYNTPIKGAIVKLMDANLQPLYYTETDVLGKYSIDDISLSSSYNMVATSTGKLLTPTTNFTLSSGETKFMNFTLYDDPNALLGAINGSILDSSSNPIFGAVVFLYNLTTNTPKLEAITYTDSLGGFILSEVLPGKYEIIISALGYNSFKLYSVVEHGKISNISKNLSKSSITSTGIISGIISNDSNMPIAEADVILYEVTDNKNLTPIAYTTTNRSGVYTFINVPIGSYLIKSTQSEVVDVNSTLSTSTLPNNITSTLSTSTLSSNEYNLALGILENNAIIDATTNLVSHLGGEEDGSATIVITVANDGEYKLLIEYLTADYDRFLSLDVNEINTGTIYTFPITDAWSINSIKTGVLNVNLTSGSNTLKFHGNGTNYAPDLGKILLSEITSVKSTVPNESIMNYDLSLGTLNNGATLDPLTNFVSYLGGSLDGSSTITVNIAEQGNYNLLIEYLCTANNTTLSIDVNEINTGTIYSLSPTKDLTLNSVEFFMINTSLKAGINKIKFYGDGNNDAPYLGKITISQATTITSTSKIEPIFIKAISGKLENGARIEYVNDDKVVGLLGGPRDGSVTLTVNIEEKGFYFLTFKYISGESRPLKIDVNRISTDAIYNVPKTNGWSISSAKTLTLLPIFLNSGSNTIKFHGDGTNFAPIILELSILKLSINSSNSSSSGTSQNYSDNETYNALDGFLENEAIIEDLKDGKIVGWLGGPKDGSVTLKVNVDNDEIYNVTIKYVSGEKRPFKLAINGKDTKVIYSVTPTNSWTISDAKTLNLPIALNSGENTIKFHGDGINYAPSIIELSISSSSSNAEIKYPELPTYNYNALEGLIENEARIENLKDGKVVGWLGGPKDGSVTIGINVSNVGSYNLGIKYVSGENRPFKITINGEPIETIYTVPSTNGWTISDAKVFTLPINLKSEKNFIKFHGDNENYAPSILSLILDIPTNSSVPIINIYRKTSLSPWSSIERKKFNIAFHTLEPLGIEIMYPTDITILIKGSDIKGAGDINLHDVDNIHYISSIPVNESKKISIPRKGELFLNVAKIESTLNDSTPFSFQIILNIENDINYIITPTFDIRNNKIFNKTITDETEFNKLLLSNDENGMLAISENVRLYFPKCKYIPKPISPSKVLALHEQTISEHNKLAGLDKNATNQLDRPRENFVLVGARNRQVGYMSAGGTMLDTHPTNSGGYFSAGWGIFHEYGHLYEQGWSHIDIWNNLYSANMSEKTTGFTWLWGNDRKGYENKNIEAFYKDYLIDGKFIERGFGFGTGLYFFISLQDFFGKKFIGDMTAYYRNNSIWLGKENYVVHAITKLYGINAIPYMEIYGYYHYDNEVVNFVIDNSNSSLIIIPNNGNFSKYSSISLPPTVKSIYAGSNKTLEGISNPKAQIKLTVNNKTYTANCNDKSKFSININEFIDENSTLKISSTEPNKTISVAKTILVKTLLSDNLFNFYGLGDYLIATIGFNVTTKTLIVKATGSGSHSYFGNSVYFSASLYDNTGKEIAKSSVTGNENAREFAKIFNEKSFEYGYYIKLTHAEPGRLSLNGNVINPPSSNSPLKFGNINLSKVTFYIRNTGIEYKFV</sequence>
<evidence type="ECO:0000313" key="2">
    <source>
        <dbReference type="EMBL" id="MPQ44086.1"/>
    </source>
</evidence>
<dbReference type="SMART" id="SM01276">
    <property type="entry name" value="M60-like"/>
    <property type="match status" value="1"/>
</dbReference>
<dbReference type="InterPro" id="IPR008979">
    <property type="entry name" value="Galactose-bd-like_sf"/>
</dbReference>
<dbReference type="SUPFAM" id="SSF49785">
    <property type="entry name" value="Galactose-binding domain-like"/>
    <property type="match status" value="2"/>
</dbReference>
<comment type="caution">
    <text evidence="2">The sequence shown here is derived from an EMBL/GenBank/DDBJ whole genome shotgun (WGS) entry which is preliminary data.</text>
</comment>
<dbReference type="EMBL" id="WHJC01000147">
    <property type="protein sequence ID" value="MPQ44086.1"/>
    <property type="molecule type" value="Genomic_DNA"/>
</dbReference>
<evidence type="ECO:0000313" key="3">
    <source>
        <dbReference type="Proteomes" id="UP000430345"/>
    </source>
</evidence>
<gene>
    <name evidence="2" type="ORF">GBZ86_09965</name>
</gene>
<dbReference type="Gene3D" id="3.40.390.80">
    <property type="entry name" value="Peptidase M60, enhancin-like domain 2"/>
    <property type="match status" value="1"/>
</dbReference>
<dbReference type="InterPro" id="IPR004954">
    <property type="entry name" value="Mucin-bd"/>
</dbReference>
<dbReference type="PROSITE" id="PS51723">
    <property type="entry name" value="PEPTIDASE_M60"/>
    <property type="match status" value="1"/>
</dbReference>
<accession>A0A6I1MKN1</accession>
<organism evidence="2 3">
    <name type="scientific">Clostridium tarantellae</name>
    <dbReference type="NCBI Taxonomy" id="39493"/>
    <lineage>
        <taxon>Bacteria</taxon>
        <taxon>Bacillati</taxon>
        <taxon>Bacillota</taxon>
        <taxon>Clostridia</taxon>
        <taxon>Eubacteriales</taxon>
        <taxon>Clostridiaceae</taxon>
        <taxon>Clostridium</taxon>
    </lineage>
</organism>
<dbReference type="SUPFAM" id="SSF49464">
    <property type="entry name" value="Carboxypeptidase regulatory domain-like"/>
    <property type="match status" value="2"/>
</dbReference>
<dbReference type="InterPro" id="IPR042279">
    <property type="entry name" value="Pep_M60_3"/>
</dbReference>
<dbReference type="InterPro" id="IPR008969">
    <property type="entry name" value="CarboxyPept-like_regulatory"/>
</dbReference>
<dbReference type="SUPFAM" id="SSF49478">
    <property type="entry name" value="Cna protein B-type domain"/>
    <property type="match status" value="1"/>
</dbReference>
<dbReference type="Gene3D" id="2.60.40.1120">
    <property type="entry name" value="Carboxypeptidase-like, regulatory domain"/>
    <property type="match status" value="2"/>
</dbReference>
<dbReference type="Gene3D" id="1.10.390.30">
    <property type="entry name" value="Peptidase M60, enhancin-like domain 3"/>
    <property type="match status" value="1"/>
</dbReference>